<dbReference type="Pfam" id="PF06114">
    <property type="entry name" value="Peptidase_M78"/>
    <property type="match status" value="1"/>
</dbReference>
<feature type="domain" description="HTH cro/C1-type" evidence="2">
    <location>
        <begin position="6"/>
        <end position="62"/>
    </location>
</feature>
<dbReference type="GO" id="GO:0003677">
    <property type="term" value="F:DNA binding"/>
    <property type="evidence" value="ECO:0007669"/>
    <property type="project" value="InterPro"/>
</dbReference>
<proteinExistence type="inferred from homology"/>
<dbReference type="SUPFAM" id="SSF47413">
    <property type="entry name" value="lambda repressor-like DNA-binding domains"/>
    <property type="match status" value="1"/>
</dbReference>
<dbReference type="EMBL" id="JAZHOG010000010">
    <property type="protein sequence ID" value="MEJ8568854.1"/>
    <property type="molecule type" value="Genomic_DNA"/>
</dbReference>
<dbReference type="CDD" id="cd00093">
    <property type="entry name" value="HTH_XRE"/>
    <property type="match status" value="1"/>
</dbReference>
<dbReference type="Gene3D" id="1.10.260.40">
    <property type="entry name" value="lambda repressor-like DNA-binding domains"/>
    <property type="match status" value="1"/>
</dbReference>
<dbReference type="Proteomes" id="UP001359886">
    <property type="component" value="Unassembled WGS sequence"/>
</dbReference>
<keyword evidence="4" id="KW-1185">Reference proteome</keyword>
<dbReference type="InterPro" id="IPR001387">
    <property type="entry name" value="Cro/C1-type_HTH"/>
</dbReference>
<evidence type="ECO:0000259" key="2">
    <source>
        <dbReference type="PROSITE" id="PS50943"/>
    </source>
</evidence>
<dbReference type="AlphaFoldDB" id="A0AAW9RHE4"/>
<comment type="caution">
    <text evidence="3">The sequence shown here is derived from an EMBL/GenBank/DDBJ whole genome shotgun (WGS) entry which is preliminary data.</text>
</comment>
<dbReference type="Pfam" id="PF01381">
    <property type="entry name" value="HTH_3"/>
    <property type="match status" value="1"/>
</dbReference>
<name>A0AAW9RHE4_9GAMM</name>
<dbReference type="PANTHER" id="PTHR43236:SF1">
    <property type="entry name" value="BLL7220 PROTEIN"/>
    <property type="match status" value="1"/>
</dbReference>
<gene>
    <name evidence="3" type="ORF">V3330_14565</name>
</gene>
<accession>A0AAW9RHE4</accession>
<dbReference type="SMART" id="SM00530">
    <property type="entry name" value="HTH_XRE"/>
    <property type="match status" value="1"/>
</dbReference>
<protein>
    <submittedName>
        <fullName evidence="3">XRE family transcriptional regulator</fullName>
    </submittedName>
</protein>
<dbReference type="InterPro" id="IPR052345">
    <property type="entry name" value="Rad_response_metalloprotease"/>
</dbReference>
<organism evidence="3 4">
    <name type="scientific">Elongatibacter sediminis</name>
    <dbReference type="NCBI Taxonomy" id="3119006"/>
    <lineage>
        <taxon>Bacteria</taxon>
        <taxon>Pseudomonadati</taxon>
        <taxon>Pseudomonadota</taxon>
        <taxon>Gammaproteobacteria</taxon>
        <taxon>Chromatiales</taxon>
        <taxon>Wenzhouxiangellaceae</taxon>
        <taxon>Elongatibacter</taxon>
    </lineage>
</organism>
<evidence type="ECO:0000313" key="3">
    <source>
        <dbReference type="EMBL" id="MEJ8568854.1"/>
    </source>
</evidence>
<dbReference type="PROSITE" id="PS50943">
    <property type="entry name" value="HTH_CROC1"/>
    <property type="match status" value="1"/>
</dbReference>
<evidence type="ECO:0000256" key="1">
    <source>
        <dbReference type="ARBA" id="ARBA00007227"/>
    </source>
</evidence>
<dbReference type="PANTHER" id="PTHR43236">
    <property type="entry name" value="ANTITOXIN HIGA1"/>
    <property type="match status" value="1"/>
</dbReference>
<reference evidence="3 4" key="1">
    <citation type="submission" date="2024-02" db="EMBL/GenBank/DDBJ databases">
        <title>A novel Wenzhouxiangellaceae bacterium, isolated from coastal sediments.</title>
        <authorList>
            <person name="Du Z.-J."/>
            <person name="Ye Y.-Q."/>
            <person name="Zhang X.-Y."/>
        </authorList>
    </citation>
    <scope>NUCLEOTIDE SEQUENCE [LARGE SCALE GENOMIC DNA]</scope>
    <source>
        <strain evidence="3 4">CH-27</strain>
    </source>
</reference>
<dbReference type="RefSeq" id="WP_354696178.1">
    <property type="nucleotide sequence ID" value="NZ_JAZHOG010000010.1"/>
</dbReference>
<dbReference type="InterPro" id="IPR010359">
    <property type="entry name" value="IrrE_HExxH"/>
</dbReference>
<evidence type="ECO:0000313" key="4">
    <source>
        <dbReference type="Proteomes" id="UP001359886"/>
    </source>
</evidence>
<dbReference type="InterPro" id="IPR010982">
    <property type="entry name" value="Lambda_DNA-bd_dom_sf"/>
</dbReference>
<sequence>MIGERLKLARKKSGFSLRALSEHIDSLVSAQAIGKYERNEMIPGSNVLIAISKAVGEPISFFMNPLGVSLAEVDFRKTSGTSVKDRARVESAVLDHVERYLVVEELLELDSAIWDQPFRPKKLKEIKDAENLAATLREKWDLGYDAIPDMTELLEEHGVKVIQAELPPKVSGMTCLVQRSDHRASVPVIVVNSTHNLERRRLTLAHELAHRLIHQNSEADVEKVANRFAGALLMPRDYILEEVGNRRNAIGYQEIIDLKHMYRVSAAAVLVRLEQLGVISHSAMVYAFRTMFRGCRTVEPVPINDPDAENAKRFERLCYRALSEQLVSLSKAADLLRIHTNEIERAVRGPEVVANSH</sequence>
<comment type="similarity">
    <text evidence="1">Belongs to the short-chain fatty acyl-CoA assimilation regulator (ScfR) family.</text>
</comment>
<dbReference type="Gene3D" id="1.10.10.2910">
    <property type="match status" value="1"/>
</dbReference>